<feature type="compositionally biased region" description="Low complexity" evidence="1">
    <location>
        <begin position="17"/>
        <end position="30"/>
    </location>
</feature>
<dbReference type="AlphaFoldDB" id="A0A3L6S246"/>
<protein>
    <submittedName>
        <fullName evidence="2">Uncharacterized protein</fullName>
    </submittedName>
</protein>
<gene>
    <name evidence="2" type="ORF">C2845_PM09G10990</name>
</gene>
<feature type="region of interest" description="Disordered" evidence="1">
    <location>
        <begin position="1"/>
        <end position="48"/>
    </location>
</feature>
<keyword evidence="3" id="KW-1185">Reference proteome</keyword>
<name>A0A3L6S246_PANMI</name>
<evidence type="ECO:0000313" key="2">
    <source>
        <dbReference type="EMBL" id="RLN13020.1"/>
    </source>
</evidence>
<feature type="compositionally biased region" description="Basic and acidic residues" evidence="1">
    <location>
        <begin position="147"/>
        <end position="158"/>
    </location>
</feature>
<sequence length="169" mass="17028">MGTGARAHGTGVVPSRTTPAASAAGSTPTGVFTLPPGSPAGHGKDEREGCGHVVVVRVSGGGREHPTPGFCPLARGAGELGKERVDVAGPAGPGEEEHMAVHVLPQGSRPAPAPRVATPPPARFTPIMRARARVAARPLARGGTARHGTEPRWHERGEPAAGAVEGLLA</sequence>
<dbReference type="Proteomes" id="UP000275267">
    <property type="component" value="Unassembled WGS sequence"/>
</dbReference>
<evidence type="ECO:0000313" key="3">
    <source>
        <dbReference type="Proteomes" id="UP000275267"/>
    </source>
</evidence>
<feature type="region of interest" description="Disordered" evidence="1">
    <location>
        <begin position="137"/>
        <end position="169"/>
    </location>
</feature>
<accession>A0A3L6S246</accession>
<dbReference type="EMBL" id="PQIB02000006">
    <property type="protein sequence ID" value="RLN13020.1"/>
    <property type="molecule type" value="Genomic_DNA"/>
</dbReference>
<evidence type="ECO:0000256" key="1">
    <source>
        <dbReference type="SAM" id="MobiDB-lite"/>
    </source>
</evidence>
<reference evidence="3" key="1">
    <citation type="journal article" date="2019" name="Nat. Commun.">
        <title>The genome of broomcorn millet.</title>
        <authorList>
            <person name="Zou C."/>
            <person name="Miki D."/>
            <person name="Li D."/>
            <person name="Tang Q."/>
            <person name="Xiao L."/>
            <person name="Rajput S."/>
            <person name="Deng P."/>
            <person name="Jia W."/>
            <person name="Huang R."/>
            <person name="Zhang M."/>
            <person name="Sun Y."/>
            <person name="Hu J."/>
            <person name="Fu X."/>
            <person name="Schnable P.S."/>
            <person name="Li F."/>
            <person name="Zhang H."/>
            <person name="Feng B."/>
            <person name="Zhu X."/>
            <person name="Liu R."/>
            <person name="Schnable J.C."/>
            <person name="Zhu J.-K."/>
            <person name="Zhang H."/>
        </authorList>
    </citation>
    <scope>NUCLEOTIDE SEQUENCE [LARGE SCALE GENOMIC DNA]</scope>
</reference>
<organism evidence="2 3">
    <name type="scientific">Panicum miliaceum</name>
    <name type="common">Proso millet</name>
    <name type="synonym">Broomcorn millet</name>
    <dbReference type="NCBI Taxonomy" id="4540"/>
    <lineage>
        <taxon>Eukaryota</taxon>
        <taxon>Viridiplantae</taxon>
        <taxon>Streptophyta</taxon>
        <taxon>Embryophyta</taxon>
        <taxon>Tracheophyta</taxon>
        <taxon>Spermatophyta</taxon>
        <taxon>Magnoliopsida</taxon>
        <taxon>Liliopsida</taxon>
        <taxon>Poales</taxon>
        <taxon>Poaceae</taxon>
        <taxon>PACMAD clade</taxon>
        <taxon>Panicoideae</taxon>
        <taxon>Panicodae</taxon>
        <taxon>Paniceae</taxon>
        <taxon>Panicinae</taxon>
        <taxon>Panicum</taxon>
        <taxon>Panicum sect. Panicum</taxon>
    </lineage>
</organism>
<comment type="caution">
    <text evidence="2">The sequence shown here is derived from an EMBL/GenBank/DDBJ whole genome shotgun (WGS) entry which is preliminary data.</text>
</comment>
<proteinExistence type="predicted"/>